<evidence type="ECO:0000256" key="2">
    <source>
        <dbReference type="SAM" id="SignalP"/>
    </source>
</evidence>
<dbReference type="Pfam" id="PF22974">
    <property type="entry name" value="DUF7029"/>
    <property type="match status" value="1"/>
</dbReference>
<evidence type="ECO:0000313" key="5">
    <source>
        <dbReference type="EMBL" id="KAJ5108768.1"/>
    </source>
</evidence>
<dbReference type="InterPro" id="IPR055647">
    <property type="entry name" value="DUF7223"/>
</dbReference>
<dbReference type="AlphaFoldDB" id="A0A9W9FYK9"/>
<feature type="chain" id="PRO_5040996355" evidence="2">
    <location>
        <begin position="21"/>
        <end position="918"/>
    </location>
</feature>
<keyword evidence="6" id="KW-1185">Reference proteome</keyword>
<dbReference type="EMBL" id="JAPQKH010000003">
    <property type="protein sequence ID" value="KAJ5108768.1"/>
    <property type="molecule type" value="Genomic_DNA"/>
</dbReference>
<reference evidence="5" key="2">
    <citation type="journal article" date="2023" name="IMA Fungus">
        <title>Comparative genomic study of the Penicillium genus elucidates a diverse pangenome and 15 lateral gene transfer events.</title>
        <authorList>
            <person name="Petersen C."/>
            <person name="Sorensen T."/>
            <person name="Nielsen M.R."/>
            <person name="Sondergaard T.E."/>
            <person name="Sorensen J.L."/>
            <person name="Fitzpatrick D.A."/>
            <person name="Frisvad J.C."/>
            <person name="Nielsen K.L."/>
        </authorList>
    </citation>
    <scope>NUCLEOTIDE SEQUENCE</scope>
    <source>
        <strain evidence="5">IBT 30069</strain>
    </source>
</reference>
<organism evidence="5 6">
    <name type="scientific">Penicillium angulare</name>
    <dbReference type="NCBI Taxonomy" id="116970"/>
    <lineage>
        <taxon>Eukaryota</taxon>
        <taxon>Fungi</taxon>
        <taxon>Dikarya</taxon>
        <taxon>Ascomycota</taxon>
        <taxon>Pezizomycotina</taxon>
        <taxon>Eurotiomycetes</taxon>
        <taxon>Eurotiomycetidae</taxon>
        <taxon>Eurotiales</taxon>
        <taxon>Aspergillaceae</taxon>
        <taxon>Penicillium</taxon>
    </lineage>
</organism>
<comment type="caution">
    <text evidence="5">The sequence shown here is derived from an EMBL/GenBank/DDBJ whole genome shotgun (WGS) entry which is preliminary data.</text>
</comment>
<keyword evidence="2" id="KW-0732">Signal</keyword>
<gene>
    <name evidence="5" type="ORF">N7456_005443</name>
</gene>
<name>A0A9W9FYK9_9EURO</name>
<evidence type="ECO:0000259" key="3">
    <source>
        <dbReference type="Pfam" id="PF22974"/>
    </source>
</evidence>
<accession>A0A9W9FYK9</accession>
<dbReference type="Pfam" id="PF23865">
    <property type="entry name" value="DUF7223"/>
    <property type="match status" value="1"/>
</dbReference>
<dbReference type="OrthoDB" id="160645at2759"/>
<dbReference type="InterPro" id="IPR054293">
    <property type="entry name" value="DUF7029"/>
</dbReference>
<evidence type="ECO:0000259" key="4">
    <source>
        <dbReference type="Pfam" id="PF23865"/>
    </source>
</evidence>
<proteinExistence type="predicted"/>
<evidence type="ECO:0000313" key="6">
    <source>
        <dbReference type="Proteomes" id="UP001149165"/>
    </source>
</evidence>
<feature type="domain" description="DUF7029" evidence="3">
    <location>
        <begin position="95"/>
        <end position="186"/>
    </location>
</feature>
<protein>
    <submittedName>
        <fullName evidence="5">Uncharacterized protein</fullName>
    </submittedName>
</protein>
<evidence type="ECO:0000256" key="1">
    <source>
        <dbReference type="SAM" id="MobiDB-lite"/>
    </source>
</evidence>
<sequence length="918" mass="100713">MRLNQIIAAWIGLAATPTLAIGLHKAVEGLLQVAPSFSGDDVLLHPGLRPGHDTLDLEHLMPRHDKVLHYSQEGHRPALHGAKHASMEGKFVRGTVVLDQSDHIKSVLCDTNDIQVCFKNSSALQTAESSWGRDGGFNLATYHVGCGDEGSGKRTFFHVSHTSFNNQTMCAVMTVTEISEEEALESAVLSWGTYTDPTNRKRSPTKGHVRVERPGNSNQTLPRHNYTLPGRPMRTMNGTVITGNPTEPPVINGTVDITTDPQALHYFFNNSHLNTTDRGAKVPTMPFLDIDDYEAPDSKNMSRRSLVRSRHERARKVRTELSTRSTSAIARRDLIGDIWDGILWLGRRVVTAFRNAARLVLTVGQLIIELATITIKLLLVPFGVPFKHRYHNDIAVNEYLNGPLLSNKPPNIFGIGDGFVLAHPHGAEWTVQCTKCGVHVNMDIEGRLAFSIKDGLTDGFLQLRNKDELRLDAQFGISATGKISRTWAEPIRHKDKELKNIPFPGFGIAGLLTIGPQVSFSVSVALQVEGKIDLLVGGSVILEPGTATASIVGAENGIEGFKPRFEPVFKASGEFTAGLDVGLPIGLDFGIDVLGGKLKRTLSLTNAPSIYAEATYSISNDEAKKSYCNNGVQLKAGVRHRLYVNTVDMWEFDLANFKLYEKDLGCVTVDGFTPGNVKNDNGVIRDIVKKAKGDSYNEKPYVPEVSVSPKKVFKDQAFRLMMDSESETIMVSGEDGGVYLVGKNQGYDLSAPWGTLDKKENPISMDVFGRVLAFKFLPHAKKYDITHAIAGFGQGIADVIVVDPTKVPEGYKATVFKPMPNSRPGCARRYGIADVDEDPKQAGRDIVFYPTACVTPTGLRIIMTTCMIDKDGQAIAPFTRRPSKELEEVMTDEFLAHYGTAVCRTVQLVSETDQKGCK</sequence>
<reference evidence="5" key="1">
    <citation type="submission" date="2022-11" db="EMBL/GenBank/DDBJ databases">
        <authorList>
            <person name="Petersen C."/>
        </authorList>
    </citation>
    <scope>NUCLEOTIDE SEQUENCE</scope>
    <source>
        <strain evidence="5">IBT 30069</strain>
    </source>
</reference>
<feature type="domain" description="DUF7223" evidence="4">
    <location>
        <begin position="425"/>
        <end position="638"/>
    </location>
</feature>
<feature type="signal peptide" evidence="2">
    <location>
        <begin position="1"/>
        <end position="20"/>
    </location>
</feature>
<feature type="region of interest" description="Disordered" evidence="1">
    <location>
        <begin position="195"/>
        <end position="233"/>
    </location>
</feature>
<dbReference type="Proteomes" id="UP001149165">
    <property type="component" value="Unassembled WGS sequence"/>
</dbReference>